<feature type="transmembrane region" description="Helical" evidence="1">
    <location>
        <begin position="21"/>
        <end position="41"/>
    </location>
</feature>
<dbReference type="EMBL" id="JBEZUR010000036">
    <property type="protein sequence ID" value="MEU3556617.1"/>
    <property type="molecule type" value="Genomic_DNA"/>
</dbReference>
<feature type="transmembrane region" description="Helical" evidence="1">
    <location>
        <begin position="144"/>
        <end position="165"/>
    </location>
</feature>
<dbReference type="InterPro" id="IPR018719">
    <property type="entry name" value="DUF2243_membrane"/>
</dbReference>
<gene>
    <name evidence="2" type="ORF">AB0E65_20740</name>
</gene>
<protein>
    <submittedName>
        <fullName evidence="2">DUF2243 domain-containing protein</fullName>
    </submittedName>
</protein>
<evidence type="ECO:0000313" key="2">
    <source>
        <dbReference type="EMBL" id="MEU3556617.1"/>
    </source>
</evidence>
<dbReference type="Pfam" id="PF10002">
    <property type="entry name" value="DUF2243"/>
    <property type="match status" value="1"/>
</dbReference>
<feature type="transmembrane region" description="Helical" evidence="1">
    <location>
        <begin position="104"/>
        <end position="124"/>
    </location>
</feature>
<proteinExistence type="predicted"/>
<name>A0ABV2YLK9_9ACTN</name>
<organism evidence="2 3">
    <name type="scientific">Streptomyces fragilis</name>
    <dbReference type="NCBI Taxonomy" id="67301"/>
    <lineage>
        <taxon>Bacteria</taxon>
        <taxon>Bacillati</taxon>
        <taxon>Actinomycetota</taxon>
        <taxon>Actinomycetes</taxon>
        <taxon>Kitasatosporales</taxon>
        <taxon>Streptomycetaceae</taxon>
        <taxon>Streptomyces</taxon>
    </lineage>
</organism>
<keyword evidence="3" id="KW-1185">Reference proteome</keyword>
<dbReference type="RefSeq" id="WP_108952165.1">
    <property type="nucleotide sequence ID" value="NZ_BEVZ01000002.1"/>
</dbReference>
<sequence>METQDGAQARTATPSGLRLPGILLGAGLGGFVDGILLHQILQWHHLLSSTDQDRVGIRYYDPGTVPGLEMNTVWDGIFHALCWLLVLAGLAVLYGRVTHDRRAVWTSPVLWGWVLFGWGVFNIAEGLLNHQILGVHHVRAGAHQAWWDAGFLVLGVLLMAVGHLVRRRGRAVDPSAPREAGRTARGHGV</sequence>
<feature type="transmembrane region" description="Helical" evidence="1">
    <location>
        <begin position="76"/>
        <end position="97"/>
    </location>
</feature>
<comment type="caution">
    <text evidence="2">The sequence shown here is derived from an EMBL/GenBank/DDBJ whole genome shotgun (WGS) entry which is preliminary data.</text>
</comment>
<evidence type="ECO:0000256" key="1">
    <source>
        <dbReference type="SAM" id="Phobius"/>
    </source>
</evidence>
<reference evidence="2 3" key="1">
    <citation type="submission" date="2024-06" db="EMBL/GenBank/DDBJ databases">
        <title>The Natural Products Discovery Center: Release of the First 8490 Sequenced Strains for Exploring Actinobacteria Biosynthetic Diversity.</title>
        <authorList>
            <person name="Kalkreuter E."/>
            <person name="Kautsar S.A."/>
            <person name="Yang D."/>
            <person name="Bader C.D."/>
            <person name="Teijaro C.N."/>
            <person name="Fluegel L."/>
            <person name="Davis C.M."/>
            <person name="Simpson J.R."/>
            <person name="Lauterbach L."/>
            <person name="Steele A.D."/>
            <person name="Gui C."/>
            <person name="Meng S."/>
            <person name="Li G."/>
            <person name="Viehrig K."/>
            <person name="Ye F."/>
            <person name="Su P."/>
            <person name="Kiefer A.F."/>
            <person name="Nichols A."/>
            <person name="Cepeda A.J."/>
            <person name="Yan W."/>
            <person name="Fan B."/>
            <person name="Jiang Y."/>
            <person name="Adhikari A."/>
            <person name="Zheng C.-J."/>
            <person name="Schuster L."/>
            <person name="Cowan T.M."/>
            <person name="Smanski M.J."/>
            <person name="Chevrette M.G."/>
            <person name="De Carvalho L.P.S."/>
            <person name="Shen B."/>
        </authorList>
    </citation>
    <scope>NUCLEOTIDE SEQUENCE [LARGE SCALE GENOMIC DNA]</scope>
    <source>
        <strain evidence="2 3">NPDC038104</strain>
    </source>
</reference>
<keyword evidence="1" id="KW-0472">Membrane</keyword>
<accession>A0ABV2YLK9</accession>
<evidence type="ECO:0000313" key="3">
    <source>
        <dbReference type="Proteomes" id="UP001550850"/>
    </source>
</evidence>
<keyword evidence="1" id="KW-1133">Transmembrane helix</keyword>
<keyword evidence="1" id="KW-0812">Transmembrane</keyword>
<dbReference type="Proteomes" id="UP001550850">
    <property type="component" value="Unassembled WGS sequence"/>
</dbReference>